<evidence type="ECO:0000313" key="2">
    <source>
        <dbReference type="EMBL" id="GAA0162817.1"/>
    </source>
</evidence>
<comment type="caution">
    <text evidence="2">The sequence shown here is derived from an EMBL/GenBank/DDBJ whole genome shotgun (WGS) entry which is preliminary data.</text>
</comment>
<evidence type="ECO:0000256" key="1">
    <source>
        <dbReference type="SAM" id="MobiDB-lite"/>
    </source>
</evidence>
<evidence type="ECO:0000313" key="3">
    <source>
        <dbReference type="Proteomes" id="UP001454036"/>
    </source>
</evidence>
<accession>A0AAV3QFF7</accession>
<dbReference type="AlphaFoldDB" id="A0AAV3QFF7"/>
<feature type="region of interest" description="Disordered" evidence="1">
    <location>
        <begin position="112"/>
        <end position="141"/>
    </location>
</feature>
<feature type="compositionally biased region" description="Low complexity" evidence="1">
    <location>
        <begin position="113"/>
        <end position="127"/>
    </location>
</feature>
<dbReference type="EMBL" id="BAABME010021252">
    <property type="protein sequence ID" value="GAA0162817.1"/>
    <property type="molecule type" value="Genomic_DNA"/>
</dbReference>
<keyword evidence="3" id="KW-1185">Reference proteome</keyword>
<organism evidence="2 3">
    <name type="scientific">Lithospermum erythrorhizon</name>
    <name type="common">Purple gromwell</name>
    <name type="synonym">Lithospermum officinale var. erythrorhizon</name>
    <dbReference type="NCBI Taxonomy" id="34254"/>
    <lineage>
        <taxon>Eukaryota</taxon>
        <taxon>Viridiplantae</taxon>
        <taxon>Streptophyta</taxon>
        <taxon>Embryophyta</taxon>
        <taxon>Tracheophyta</taxon>
        <taxon>Spermatophyta</taxon>
        <taxon>Magnoliopsida</taxon>
        <taxon>eudicotyledons</taxon>
        <taxon>Gunneridae</taxon>
        <taxon>Pentapetalae</taxon>
        <taxon>asterids</taxon>
        <taxon>lamiids</taxon>
        <taxon>Boraginales</taxon>
        <taxon>Boraginaceae</taxon>
        <taxon>Boraginoideae</taxon>
        <taxon>Lithospermeae</taxon>
        <taxon>Lithospermum</taxon>
    </lineage>
</organism>
<protein>
    <submittedName>
        <fullName evidence="2">Uncharacterized protein</fullName>
    </submittedName>
</protein>
<name>A0AAV3QFF7_LITER</name>
<dbReference type="Proteomes" id="UP001454036">
    <property type="component" value="Unassembled WGS sequence"/>
</dbReference>
<sequence>MNSHFNNFPDSYSGFRFNYGTPFLVPQQSSLNGMHGYASSFQECPYNLHFMNTRHASNCGNSSFNQGFMNNAFVSNVEQNSLNLDFENNAFKYPLSPHNHQTYVDINVGIQEGSSGRTSEKSSSSGSDTDNHLDRPSNGIDGLSVTGSKVLVNGVGVEGHFRSSRRTII</sequence>
<reference evidence="2 3" key="1">
    <citation type="submission" date="2024-01" db="EMBL/GenBank/DDBJ databases">
        <title>The complete chloroplast genome sequence of Lithospermum erythrorhizon: insights into the phylogenetic relationship among Boraginaceae species and the maternal lineages of purple gromwells.</title>
        <authorList>
            <person name="Okada T."/>
            <person name="Watanabe K."/>
        </authorList>
    </citation>
    <scope>NUCLEOTIDE SEQUENCE [LARGE SCALE GENOMIC DNA]</scope>
</reference>
<proteinExistence type="predicted"/>
<gene>
    <name evidence="2" type="ORF">LIER_39479</name>
</gene>